<dbReference type="AlphaFoldDB" id="A0A7W4VJ42"/>
<dbReference type="RefSeq" id="WP_183447232.1">
    <property type="nucleotide sequence ID" value="NZ_JACHWB010000001.1"/>
</dbReference>
<evidence type="ECO:0000313" key="3">
    <source>
        <dbReference type="Proteomes" id="UP000532010"/>
    </source>
</evidence>
<gene>
    <name evidence="2" type="ORF">FHR70_000756</name>
</gene>
<comment type="caution">
    <text evidence="2">The sequence shown here is derived from an EMBL/GenBank/DDBJ whole genome shotgun (WGS) entry which is preliminary data.</text>
</comment>
<keyword evidence="3" id="KW-1185">Reference proteome</keyword>
<proteinExistence type="predicted"/>
<organism evidence="2 3">
    <name type="scientific">Microvirga lupini</name>
    <dbReference type="NCBI Taxonomy" id="420324"/>
    <lineage>
        <taxon>Bacteria</taxon>
        <taxon>Pseudomonadati</taxon>
        <taxon>Pseudomonadota</taxon>
        <taxon>Alphaproteobacteria</taxon>
        <taxon>Hyphomicrobiales</taxon>
        <taxon>Methylobacteriaceae</taxon>
        <taxon>Microvirga</taxon>
    </lineage>
</organism>
<evidence type="ECO:0000313" key="2">
    <source>
        <dbReference type="EMBL" id="MBB3017716.1"/>
    </source>
</evidence>
<protein>
    <submittedName>
        <fullName evidence="2">Uncharacterized protein</fullName>
    </submittedName>
</protein>
<sequence length="516" mass="57585">MPHIQDAQPQISVRLYKTISRTTVDGQTAVSTRYQGKDEYIDLTPFLGEGSSVVTSKSVREPAGAFSVTFADRPQGSVLAEVQQMLCVPTQAIESIYGLVEPMDVVEIRMWGGVGPRPAVLPIKMRGFVSEVQRMQSMSGDGKPVRQVVISGQDYGKIWQTFQVIYLAAYAEGQALLTSFNLWDMFGVDAKNVLSAPEFVRQMIKKVINPHITKFMPKNSPMPKELQTGDSIAVKHGVVNNSYQNMQGSIYDILKFYGDVGVWNELYTEDREDGVHVVYRPIPAMHLTKPKGAKSRKIQDDAPEPVYVTVPDDYIASVSTARSDANVANFYWVNNSKYDLVDDLYRKLSAIKSSDDTVNLKEYPNSAVKYYGVRPMYAETQQGGDGITNETSGLPEEQQDKRSSEIESWIEKRRRLMVEMNRDNVVLERGMARIKGGLMRRDGSGPLRAGDYAVLTLGTTEANAYVVTLIDEFLPFQGYTATIQFERGEGFVNRTSAEGGINSPWLAEQARRLGFP</sequence>
<dbReference type="EMBL" id="JACHWB010000001">
    <property type="protein sequence ID" value="MBB3017716.1"/>
    <property type="molecule type" value="Genomic_DNA"/>
</dbReference>
<feature type="region of interest" description="Disordered" evidence="1">
    <location>
        <begin position="381"/>
        <end position="405"/>
    </location>
</feature>
<dbReference type="Proteomes" id="UP000532010">
    <property type="component" value="Unassembled WGS sequence"/>
</dbReference>
<accession>A0A7W4VJ42</accession>
<reference evidence="2 3" key="1">
    <citation type="submission" date="2020-08" db="EMBL/GenBank/DDBJ databases">
        <title>The Agave Microbiome: Exploring the role of microbial communities in plant adaptations to desert environments.</title>
        <authorList>
            <person name="Partida-Martinez L.P."/>
        </authorList>
    </citation>
    <scope>NUCLEOTIDE SEQUENCE [LARGE SCALE GENOMIC DNA]</scope>
    <source>
        <strain evidence="2 3">AT3.9</strain>
    </source>
</reference>
<name>A0A7W4VJ42_9HYPH</name>
<evidence type="ECO:0000256" key="1">
    <source>
        <dbReference type="SAM" id="MobiDB-lite"/>
    </source>
</evidence>